<organism evidence="1 2">
    <name type="scientific">Ochrobactrum teleogrylli</name>
    <dbReference type="NCBI Taxonomy" id="2479765"/>
    <lineage>
        <taxon>Bacteria</taxon>
        <taxon>Pseudomonadati</taxon>
        <taxon>Pseudomonadota</taxon>
        <taxon>Alphaproteobacteria</taxon>
        <taxon>Hyphomicrobiales</taxon>
        <taxon>Brucellaceae</taxon>
        <taxon>Brucella/Ochrobactrum group</taxon>
        <taxon>Ochrobactrum</taxon>
    </lineage>
</organism>
<name>A0ABD5K2A8_9HYPH</name>
<comment type="caution">
    <text evidence="1">The sequence shown here is derived from an EMBL/GenBank/DDBJ whole genome shotgun (WGS) entry which is preliminary data.</text>
</comment>
<dbReference type="Proteomes" id="UP001362311">
    <property type="component" value="Unassembled WGS sequence"/>
</dbReference>
<proteinExistence type="predicted"/>
<protein>
    <submittedName>
        <fullName evidence="1">Uncharacterized protein</fullName>
    </submittedName>
</protein>
<sequence>MTQDDAVRRSFSSASRSGLSKLMLKLPSVRSQLKQLSGEPLIGLFEAYDEASNMLEKLRRAEIGVTPLSLEYETICKEIEEDVLHIAYYINRDMLRNGTSYLRQAVIIDIGFSGTILA</sequence>
<gene>
    <name evidence="1" type="ORF">WIX40_19000</name>
</gene>
<dbReference type="EMBL" id="JBBHKQ010000002">
    <property type="protein sequence ID" value="MEJ5902191.1"/>
    <property type="molecule type" value="Genomic_DNA"/>
</dbReference>
<evidence type="ECO:0000313" key="1">
    <source>
        <dbReference type="EMBL" id="MEJ5902191.1"/>
    </source>
</evidence>
<reference evidence="1 2" key="1">
    <citation type="submission" date="2024-03" db="EMBL/GenBank/DDBJ databases">
        <title>Reference genomes for the five species model microbial community.</title>
        <authorList>
            <person name="Padfield D."/>
        </authorList>
    </citation>
    <scope>NUCLEOTIDE SEQUENCE [LARGE SCALE GENOMIC DNA]</scope>
    <source>
        <strain evidence="1 2">AB1</strain>
    </source>
</reference>
<accession>A0ABD5K2A8</accession>
<dbReference type="RefSeq" id="WP_339441451.1">
    <property type="nucleotide sequence ID" value="NZ_JBBHKQ010000002.1"/>
</dbReference>
<dbReference type="AlphaFoldDB" id="A0ABD5K2A8"/>
<evidence type="ECO:0000313" key="2">
    <source>
        <dbReference type="Proteomes" id="UP001362311"/>
    </source>
</evidence>